<dbReference type="SUPFAM" id="SSF55486">
    <property type="entry name" value="Metalloproteases ('zincins'), catalytic domain"/>
    <property type="match status" value="1"/>
</dbReference>
<comment type="caution">
    <text evidence="1">The sequence shown here is derived from an EMBL/GenBank/DDBJ whole genome shotgun (WGS) entry which is preliminary data.</text>
</comment>
<dbReference type="Proteomes" id="UP000235554">
    <property type="component" value="Unassembled WGS sequence"/>
</dbReference>
<dbReference type="AlphaFoldDB" id="A0A855IRA6"/>
<evidence type="ECO:0000313" key="1">
    <source>
        <dbReference type="EMBL" id="PMM59211.1"/>
    </source>
</evidence>
<evidence type="ECO:0000313" key="2">
    <source>
        <dbReference type="Proteomes" id="UP000235554"/>
    </source>
</evidence>
<gene>
    <name evidence="1" type="ORF">BCT50_07195</name>
</gene>
<reference evidence="2" key="1">
    <citation type="submission" date="2016-07" db="EMBL/GenBank/DDBJ databases">
        <title>Nontailed viruses are major unrecognized killers of bacteria in the ocean.</title>
        <authorList>
            <person name="Kauffman K."/>
            <person name="Hussain F."/>
            <person name="Yang J."/>
            <person name="Arevalo P."/>
            <person name="Brown J."/>
            <person name="Cutler M."/>
            <person name="Kelly L."/>
            <person name="Polz M.F."/>
        </authorList>
    </citation>
    <scope>NUCLEOTIDE SEQUENCE [LARGE SCALE GENOMIC DNA]</scope>
    <source>
        <strain evidence="2">10N.261.48.A1</strain>
    </source>
</reference>
<sequence length="276" mass="31271">MNTRVNKSFLTRLIRLVGYVLIIVSSFSRLTHAQSIEFPTCAQSEVLNTEIHLYVDESVLDEYSKAFIASKIATWESYSNLVLKNSCVPMTRKVTKVTYTSEIDSLWFQDLSAAERLLKLSMEEPIKEITEDGRPVFSGIVFSNYHSAFESRYCGVASQVSRFFFLAINCPDSTMEHEIGHLSGTNHDYKKVLKDHESIDHFIAGRYPKAPAYSFGATCSERGTVMSYERDIIPVYSSPEIKVNGQQCGDNAHHNNARVLREFANTQLKLINSNKN</sequence>
<proteinExistence type="predicted"/>
<name>A0A855IRA6_9VIBR</name>
<protein>
    <submittedName>
        <fullName evidence="1">Uncharacterized protein</fullName>
    </submittedName>
</protein>
<dbReference type="RefSeq" id="WP_102362458.1">
    <property type="nucleotide sequence ID" value="NZ_MCWT02000001.1"/>
</dbReference>
<accession>A0A855IRA6</accession>
<dbReference type="EMBL" id="MCZJ01000013">
    <property type="protein sequence ID" value="PMM59211.1"/>
    <property type="molecule type" value="Genomic_DNA"/>
</dbReference>
<organism evidence="1 2">
    <name type="scientific">Vibrio lentus</name>
    <dbReference type="NCBI Taxonomy" id="136468"/>
    <lineage>
        <taxon>Bacteria</taxon>
        <taxon>Pseudomonadati</taxon>
        <taxon>Pseudomonadota</taxon>
        <taxon>Gammaproteobacteria</taxon>
        <taxon>Vibrionales</taxon>
        <taxon>Vibrionaceae</taxon>
        <taxon>Vibrio</taxon>
    </lineage>
</organism>